<dbReference type="EMBL" id="RBIN01000008">
    <property type="protein sequence ID" value="RKQ96893.1"/>
    <property type="molecule type" value="Genomic_DNA"/>
</dbReference>
<name>A0A420WTR9_9GAMM</name>
<dbReference type="Proteomes" id="UP000281975">
    <property type="component" value="Unassembled WGS sequence"/>
</dbReference>
<evidence type="ECO:0000313" key="4">
    <source>
        <dbReference type="Proteomes" id="UP000281975"/>
    </source>
</evidence>
<evidence type="ECO:0000313" key="3">
    <source>
        <dbReference type="EMBL" id="RKQ96893.1"/>
    </source>
</evidence>
<protein>
    <submittedName>
        <fullName evidence="3">Pimeloyl-ACP methyl ester carboxylesterase</fullName>
    </submittedName>
</protein>
<dbReference type="GO" id="GO:0016020">
    <property type="term" value="C:membrane"/>
    <property type="evidence" value="ECO:0007669"/>
    <property type="project" value="TreeGrafter"/>
</dbReference>
<organism evidence="3 4">
    <name type="scientific">Kushneria sinocarnis</name>
    <dbReference type="NCBI Taxonomy" id="595502"/>
    <lineage>
        <taxon>Bacteria</taxon>
        <taxon>Pseudomonadati</taxon>
        <taxon>Pseudomonadota</taxon>
        <taxon>Gammaproteobacteria</taxon>
        <taxon>Oceanospirillales</taxon>
        <taxon>Halomonadaceae</taxon>
        <taxon>Kushneria</taxon>
    </lineage>
</organism>
<evidence type="ECO:0000256" key="1">
    <source>
        <dbReference type="ARBA" id="ARBA00022801"/>
    </source>
</evidence>
<dbReference type="Pfam" id="PF12697">
    <property type="entry name" value="Abhydrolase_6"/>
    <property type="match status" value="1"/>
</dbReference>
<dbReference type="PRINTS" id="PR00111">
    <property type="entry name" value="ABHYDROLASE"/>
</dbReference>
<dbReference type="GO" id="GO:0016787">
    <property type="term" value="F:hydrolase activity"/>
    <property type="evidence" value="ECO:0007669"/>
    <property type="project" value="UniProtKB-KW"/>
</dbReference>
<dbReference type="PANTHER" id="PTHR43798">
    <property type="entry name" value="MONOACYLGLYCEROL LIPASE"/>
    <property type="match status" value="1"/>
</dbReference>
<dbReference type="PANTHER" id="PTHR43798:SF31">
    <property type="entry name" value="AB HYDROLASE SUPERFAMILY PROTEIN YCLE"/>
    <property type="match status" value="1"/>
</dbReference>
<dbReference type="AlphaFoldDB" id="A0A420WTR9"/>
<keyword evidence="4" id="KW-1185">Reference proteome</keyword>
<dbReference type="InterPro" id="IPR000073">
    <property type="entry name" value="AB_hydrolase_1"/>
</dbReference>
<dbReference type="InterPro" id="IPR029058">
    <property type="entry name" value="AB_hydrolase_fold"/>
</dbReference>
<dbReference type="RefSeq" id="WP_170150093.1">
    <property type="nucleotide sequence ID" value="NZ_RBIN01000008.1"/>
</dbReference>
<feature type="domain" description="AB hydrolase-1" evidence="2">
    <location>
        <begin position="15"/>
        <end position="239"/>
    </location>
</feature>
<proteinExistence type="predicted"/>
<sequence length="246" mass="27628">MLPLIDEGQGEPTLLLMHFFGNSHRDWAEVMPHLTSHYRCIAVDMPGFGDAGLNEALDSVAMADQVEETVRELRLERVVLAGHSFSGRTAMLLAARRPAWLESLVLVAPAPPGPQPVSDEERRFQLAFDFSREQAEAFIRGAVVQPLSEAGFEHAVHDAMRASREGWYRWPRTTYAEDHADTVGRLNCPVRVIVGDRDPSLPPDVQQRLVMPHLEQGELRVIEQCGHLLPLEIPERLAQEMRTFIG</sequence>
<accession>A0A420WTR9</accession>
<reference evidence="3 4" key="1">
    <citation type="submission" date="2018-10" db="EMBL/GenBank/DDBJ databases">
        <title>Genomic Encyclopedia of Type Strains, Phase IV (KMG-IV): sequencing the most valuable type-strain genomes for metagenomic binning, comparative biology and taxonomic classification.</title>
        <authorList>
            <person name="Goeker M."/>
        </authorList>
    </citation>
    <scope>NUCLEOTIDE SEQUENCE [LARGE SCALE GENOMIC DNA]</scope>
    <source>
        <strain evidence="3 4">DSM 23229</strain>
    </source>
</reference>
<comment type="caution">
    <text evidence="3">The sequence shown here is derived from an EMBL/GenBank/DDBJ whole genome shotgun (WGS) entry which is preliminary data.</text>
</comment>
<keyword evidence="1" id="KW-0378">Hydrolase</keyword>
<gene>
    <name evidence="3" type="ORF">C7446_2754</name>
</gene>
<dbReference type="Gene3D" id="3.40.50.1820">
    <property type="entry name" value="alpha/beta hydrolase"/>
    <property type="match status" value="1"/>
</dbReference>
<dbReference type="SUPFAM" id="SSF53474">
    <property type="entry name" value="alpha/beta-Hydrolases"/>
    <property type="match status" value="1"/>
</dbReference>
<evidence type="ECO:0000259" key="2">
    <source>
        <dbReference type="Pfam" id="PF12697"/>
    </source>
</evidence>
<dbReference type="InterPro" id="IPR050266">
    <property type="entry name" value="AB_hydrolase_sf"/>
</dbReference>